<proteinExistence type="predicted"/>
<organism evidence="2">
    <name type="scientific">Haloferax sp. CBA1149</name>
    <dbReference type="NCBI Taxonomy" id="2650753"/>
    <lineage>
        <taxon>Archaea</taxon>
        <taxon>Methanobacteriati</taxon>
        <taxon>Methanobacteriota</taxon>
        <taxon>Stenosarchaea group</taxon>
        <taxon>Halobacteria</taxon>
        <taxon>Halobacteriales</taxon>
        <taxon>Haloferacaceae</taxon>
        <taxon>Haloferax</taxon>
    </lineage>
</organism>
<keyword evidence="1" id="KW-0472">Membrane</keyword>
<evidence type="ECO:0000256" key="1">
    <source>
        <dbReference type="SAM" id="Phobius"/>
    </source>
</evidence>
<name>A0A643JWN2_9EURY</name>
<dbReference type="RefSeq" id="WP_151136284.1">
    <property type="nucleotide sequence ID" value="NZ_VZUS01000001.1"/>
</dbReference>
<dbReference type="AlphaFoldDB" id="A0A643JWN2"/>
<keyword evidence="1" id="KW-1133">Transmembrane helix</keyword>
<sequence>MVGLGTQSVTERKVSFAWVGMAVLMSLAVAGITYLGLPIETVYVFAVGVTVREIIEVAVWTVAD</sequence>
<accession>A0A643JWN2</accession>
<evidence type="ECO:0000313" key="2">
    <source>
        <dbReference type="EMBL" id="KAB1187534.1"/>
    </source>
</evidence>
<dbReference type="EMBL" id="VZUS01000001">
    <property type="protein sequence ID" value="KAB1187534.1"/>
    <property type="molecule type" value="Genomic_DNA"/>
</dbReference>
<reference evidence="2" key="1">
    <citation type="submission" date="2019-09" db="EMBL/GenBank/DDBJ databases">
        <title>Genomic analysis of Haloferax sp. CBA1149.</title>
        <authorList>
            <person name="Roh S.W."/>
        </authorList>
    </citation>
    <scope>NUCLEOTIDE SEQUENCE</scope>
    <source>
        <strain evidence="2">CBA1149</strain>
    </source>
</reference>
<keyword evidence="1" id="KW-0812">Transmembrane</keyword>
<comment type="caution">
    <text evidence="2">The sequence shown here is derived from an EMBL/GenBank/DDBJ whole genome shotgun (WGS) entry which is preliminary data.</text>
</comment>
<feature type="transmembrane region" description="Helical" evidence="1">
    <location>
        <begin position="16"/>
        <end position="37"/>
    </location>
</feature>
<gene>
    <name evidence="2" type="ORF">Hfx1149_05600</name>
</gene>
<protein>
    <submittedName>
        <fullName evidence="2">Uncharacterized protein</fullName>
    </submittedName>
</protein>